<comment type="caution">
    <text evidence="4">The sequence shown here is derived from an EMBL/GenBank/DDBJ whole genome shotgun (WGS) entry which is preliminary data.</text>
</comment>
<dbReference type="Pfam" id="PF13091">
    <property type="entry name" value="PLDc_2"/>
    <property type="match status" value="1"/>
</dbReference>
<keyword evidence="5" id="KW-1185">Reference proteome</keyword>
<dbReference type="EMBL" id="RCZM01000011">
    <property type="protein sequence ID" value="TPG12250.1"/>
    <property type="molecule type" value="Genomic_DNA"/>
</dbReference>
<evidence type="ECO:0000259" key="3">
    <source>
        <dbReference type="PROSITE" id="PS51194"/>
    </source>
</evidence>
<name>A0A502CHZ0_9MICO</name>
<evidence type="ECO:0008006" key="6">
    <source>
        <dbReference type="Google" id="ProtNLM"/>
    </source>
</evidence>
<dbReference type="Pfam" id="PF00271">
    <property type="entry name" value="Helicase_C"/>
    <property type="match status" value="1"/>
</dbReference>
<dbReference type="OrthoDB" id="9814088at2"/>
<dbReference type="GO" id="GO:0005524">
    <property type="term" value="F:ATP binding"/>
    <property type="evidence" value="ECO:0007669"/>
    <property type="project" value="InterPro"/>
</dbReference>
<dbReference type="PANTHER" id="PTHR45766:SF6">
    <property type="entry name" value="SWI_SNF-RELATED MATRIX-ASSOCIATED ACTIN-DEPENDENT REGULATOR OF CHROMATIN SUBFAMILY A-LIKE PROTEIN 1"/>
    <property type="match status" value="1"/>
</dbReference>
<dbReference type="SMART" id="SM00487">
    <property type="entry name" value="DEXDc"/>
    <property type="match status" value="1"/>
</dbReference>
<dbReference type="PROSITE" id="PS51194">
    <property type="entry name" value="HELICASE_CTER"/>
    <property type="match status" value="1"/>
</dbReference>
<dbReference type="CDD" id="cd18793">
    <property type="entry name" value="SF2_C_SNF"/>
    <property type="match status" value="1"/>
</dbReference>
<dbReference type="Proteomes" id="UP000317722">
    <property type="component" value="Unassembled WGS sequence"/>
</dbReference>
<dbReference type="InterPro" id="IPR027417">
    <property type="entry name" value="P-loop_NTPase"/>
</dbReference>
<feature type="domain" description="Helicase C-terminal" evidence="3">
    <location>
        <begin position="689"/>
        <end position="845"/>
    </location>
</feature>
<gene>
    <name evidence="4" type="ORF">EAH86_20200</name>
</gene>
<reference evidence="4 5" key="1">
    <citation type="journal article" date="2019" name="Environ. Microbiol.">
        <title>Species interactions and distinct microbial communities in high Arctic permafrost affected cryosols are associated with the CH4 and CO2 gas fluxes.</title>
        <authorList>
            <person name="Altshuler I."/>
            <person name="Hamel J."/>
            <person name="Turney S."/>
            <person name="Magnuson E."/>
            <person name="Levesque R."/>
            <person name="Greer C."/>
            <person name="Whyte L.G."/>
        </authorList>
    </citation>
    <scope>NUCLEOTIDE SEQUENCE [LARGE SCALE GENOMIC DNA]</scope>
    <source>
        <strain evidence="4 5">S9.3A</strain>
    </source>
</reference>
<feature type="domain" description="Helicase ATP-binding" evidence="2">
    <location>
        <begin position="252"/>
        <end position="410"/>
    </location>
</feature>
<dbReference type="InterPro" id="IPR049730">
    <property type="entry name" value="SNF2/RAD54-like_C"/>
</dbReference>
<dbReference type="Pfam" id="PF04851">
    <property type="entry name" value="ResIII"/>
    <property type="match status" value="1"/>
</dbReference>
<evidence type="ECO:0000256" key="1">
    <source>
        <dbReference type="ARBA" id="ARBA00022801"/>
    </source>
</evidence>
<dbReference type="SMART" id="SM00490">
    <property type="entry name" value="HELICc"/>
    <property type="match status" value="1"/>
</dbReference>
<dbReference type="GO" id="GO:0016787">
    <property type="term" value="F:hydrolase activity"/>
    <property type="evidence" value="ECO:0007669"/>
    <property type="project" value="UniProtKB-KW"/>
</dbReference>
<dbReference type="InterPro" id="IPR006935">
    <property type="entry name" value="Helicase/UvrB_N"/>
</dbReference>
<evidence type="ECO:0000313" key="5">
    <source>
        <dbReference type="Proteomes" id="UP000317722"/>
    </source>
</evidence>
<dbReference type="PANTHER" id="PTHR45766">
    <property type="entry name" value="DNA ANNEALING HELICASE AND ENDONUCLEASE ZRANB3 FAMILY MEMBER"/>
    <property type="match status" value="1"/>
</dbReference>
<evidence type="ECO:0000313" key="4">
    <source>
        <dbReference type="EMBL" id="TPG12250.1"/>
    </source>
</evidence>
<keyword evidence="1" id="KW-0378">Hydrolase</keyword>
<proteinExistence type="predicted"/>
<evidence type="ECO:0000259" key="2">
    <source>
        <dbReference type="PROSITE" id="PS51192"/>
    </source>
</evidence>
<dbReference type="AlphaFoldDB" id="A0A502CHZ0"/>
<protein>
    <recommendedName>
        <fullName evidence="6">Helicase</fullName>
    </recommendedName>
</protein>
<dbReference type="SUPFAM" id="SSF52540">
    <property type="entry name" value="P-loop containing nucleoside triphosphate hydrolases"/>
    <property type="match status" value="2"/>
</dbReference>
<accession>A0A502CHZ0</accession>
<dbReference type="Gene3D" id="3.30.870.10">
    <property type="entry name" value="Endonuclease Chain A"/>
    <property type="match status" value="1"/>
</dbReference>
<organism evidence="4 5">
    <name type="scientific">Pedococcus bigeumensis</name>
    <dbReference type="NCBI Taxonomy" id="433644"/>
    <lineage>
        <taxon>Bacteria</taxon>
        <taxon>Bacillati</taxon>
        <taxon>Actinomycetota</taxon>
        <taxon>Actinomycetes</taxon>
        <taxon>Micrococcales</taxon>
        <taxon>Intrasporangiaceae</taxon>
        <taxon>Pedococcus</taxon>
    </lineage>
</organism>
<sequence length="1039" mass="117429">MQRKSRAGENIVASPEQFIVDNTDEDWKALQYVREWCDISSAIDIATGHFEIGAFLALDGAWQKVDKIRLLIGGETSRTTADAIAAALDTSILVERQTGDAFLTGVEAVVDGVRTGKIEIRVYKLKKFHAKAYITHSKLKVVGSAALVGSSNFTRPGLTQNVELNVRFQGPEVADLQEWYEQHWDEATPVDPELLAVLEHNVREFTPFEVYAKALHALTANVDPTDKTWEESESVIYPLLAPYQQEGFHSLIEMSRRWNGGLLTDGVGLGKTFVGLMLTEYFAVRHRRNVLIMATKTGQDAVWNPELKDRLPELFGQFSNVLVRAHTDLTTQKGADEIEHLAKRADIIIIDEAHNFRNHGKNPTEENPWGSRWWRMHEICKGKTVFLLTATPINNSLFDLVHQAELFTGVDADSHFPSIGINSLRKYVVSLEKPFKAAVPDATVIADLMAKDKLFQSVIHQNSRKYAVESAKVAGGAEVVFPETQVPRVVPYDFGTLYSPLFTELQNAFSRATPLFVLPMYYPLAFSTNKDIDTRAENRQRQVVALIRTIFLKRFESSLAAFAGSCLDLAAKVLSWLDVNTKVEADQEVRLADWRAVNEPTLKAIHDRYRSTLEEVWHEEDLTEEELNELDYNLVGGEYRLHDMIDAAFEDLDQLQRFMDLILGGAGVDDKYLRLRDLLMGQPKGAKEKLDKDVFTPEFRKEPVIVFTEFADTARYLEERLAKDGLADVDRIDGTRGNDRYAMIKRFAPFYNKVSAADRKKLAPLRVLVSTDVLSEGVNLQDGTLLVNYDIHWNPVRLMQRIGRVDRRMNPQIEKELVKEKPSAKKSRGHIQIRNFLPPADIEALLTLYSRVQSKTLMISSTLGIPGGKLIDESDMYDDVKVFQAFKDEYNGDIAPIEELRLKWLNLVKENPELDEFVARLPDGISTAKDGEPSGVFICRRVPVHTKAADNDAEAEWRIEPGEIEWSLRTADGVERAVQAVDGAITADTSTPALAFSDRSKLHASLREFERDETKRLRKETQLPMDAPTPKTICWMEVR</sequence>
<dbReference type="PROSITE" id="PS51192">
    <property type="entry name" value="HELICASE_ATP_BIND_1"/>
    <property type="match status" value="1"/>
</dbReference>
<dbReference type="GO" id="GO:0003677">
    <property type="term" value="F:DNA binding"/>
    <property type="evidence" value="ECO:0007669"/>
    <property type="project" value="InterPro"/>
</dbReference>
<dbReference type="InterPro" id="IPR014001">
    <property type="entry name" value="Helicase_ATP-bd"/>
</dbReference>
<dbReference type="InterPro" id="IPR001650">
    <property type="entry name" value="Helicase_C-like"/>
</dbReference>
<dbReference type="SUPFAM" id="SSF56024">
    <property type="entry name" value="Phospholipase D/nuclease"/>
    <property type="match status" value="1"/>
</dbReference>
<dbReference type="Gene3D" id="3.40.50.300">
    <property type="entry name" value="P-loop containing nucleotide triphosphate hydrolases"/>
    <property type="match status" value="2"/>
</dbReference>
<dbReference type="InterPro" id="IPR025202">
    <property type="entry name" value="PLD-like_dom"/>
</dbReference>